<dbReference type="EMBL" id="VTEH01000013">
    <property type="protein sequence ID" value="TYR74275.1"/>
    <property type="molecule type" value="Genomic_DNA"/>
</dbReference>
<organism evidence="3 6">
    <name type="scientific">Rossellomorea vietnamensis</name>
    <dbReference type="NCBI Taxonomy" id="218284"/>
    <lineage>
        <taxon>Bacteria</taxon>
        <taxon>Bacillati</taxon>
        <taxon>Bacillota</taxon>
        <taxon>Bacilli</taxon>
        <taxon>Bacillales</taxon>
        <taxon>Bacillaceae</taxon>
        <taxon>Rossellomorea</taxon>
    </lineage>
</organism>
<evidence type="ECO:0000313" key="6">
    <source>
        <dbReference type="Proteomes" id="UP000323317"/>
    </source>
</evidence>
<name>A0A5D4KC83_9BACI</name>
<evidence type="ECO:0000313" key="5">
    <source>
        <dbReference type="Proteomes" id="UP000322267"/>
    </source>
</evidence>
<dbReference type="InterPro" id="IPR000262">
    <property type="entry name" value="FMN-dep_DH"/>
</dbReference>
<dbReference type="Gene3D" id="3.20.20.70">
    <property type="entry name" value="Aldolase class I"/>
    <property type="match status" value="1"/>
</dbReference>
<dbReference type="Proteomes" id="UP000323317">
    <property type="component" value="Unassembled WGS sequence"/>
</dbReference>
<feature type="domain" description="FMN-dependent dehydrogenase" evidence="2">
    <location>
        <begin position="1"/>
        <end position="19"/>
    </location>
</feature>
<proteinExistence type="predicted"/>
<evidence type="ECO:0000313" key="4">
    <source>
        <dbReference type="EMBL" id="TYS16765.1"/>
    </source>
</evidence>
<comment type="caution">
    <text evidence="3">The sequence shown here is derived from an EMBL/GenBank/DDBJ whole genome shotgun (WGS) entry which is preliminary data.</text>
</comment>
<comment type="cofactor">
    <cofactor evidence="1">
        <name>FMN</name>
        <dbReference type="ChEBI" id="CHEBI:58210"/>
    </cofactor>
</comment>
<sequence length="24" mass="2483">MDSGIRTGSDIFKALAPGAYPLAM</sequence>
<dbReference type="Proteomes" id="UP000322267">
    <property type="component" value="Unassembled WGS sequence"/>
</dbReference>
<dbReference type="RefSeq" id="WP_148940002.1">
    <property type="nucleotide sequence ID" value="NZ_JBNILU010000011.1"/>
</dbReference>
<dbReference type="AlphaFoldDB" id="A0A5D4KC83"/>
<dbReference type="Pfam" id="PF01070">
    <property type="entry name" value="FMN_dh"/>
    <property type="match status" value="1"/>
</dbReference>
<dbReference type="GO" id="GO:0016491">
    <property type="term" value="F:oxidoreductase activity"/>
    <property type="evidence" value="ECO:0007669"/>
    <property type="project" value="InterPro"/>
</dbReference>
<reference evidence="5 6" key="1">
    <citation type="submission" date="2019-08" db="EMBL/GenBank/DDBJ databases">
        <title>Bacillus genomes from the desert of Cuatro Cienegas, Coahuila.</title>
        <authorList>
            <person name="Olmedo-Alvarez G."/>
        </authorList>
    </citation>
    <scope>NUCLEOTIDE SEQUENCE [LARGE SCALE GENOMIC DNA]</scope>
    <source>
        <strain evidence="4 5">CH34_1T</strain>
        <strain evidence="3 6">CH40_1T</strain>
    </source>
</reference>
<gene>
    <name evidence="4" type="ORF">FZC78_12055</name>
    <name evidence="3" type="ORF">FZC79_15675</name>
</gene>
<evidence type="ECO:0000259" key="2">
    <source>
        <dbReference type="Pfam" id="PF01070"/>
    </source>
</evidence>
<evidence type="ECO:0000313" key="3">
    <source>
        <dbReference type="EMBL" id="TYR74275.1"/>
    </source>
</evidence>
<protein>
    <submittedName>
        <fullName evidence="3">Alpha-hydroxy-acid oxidizing protein</fullName>
    </submittedName>
</protein>
<accession>A0A5D4KC83</accession>
<dbReference type="InterPro" id="IPR013785">
    <property type="entry name" value="Aldolase_TIM"/>
</dbReference>
<evidence type="ECO:0000256" key="1">
    <source>
        <dbReference type="ARBA" id="ARBA00001917"/>
    </source>
</evidence>
<dbReference type="EMBL" id="VTEI01000005">
    <property type="protein sequence ID" value="TYS16765.1"/>
    <property type="molecule type" value="Genomic_DNA"/>
</dbReference>